<dbReference type="SUPFAM" id="SSF56349">
    <property type="entry name" value="DNA breaking-rejoining enzymes"/>
    <property type="match status" value="1"/>
</dbReference>
<protein>
    <submittedName>
        <fullName evidence="4">Phage integrase, N-terminal SAM-like domain</fullName>
    </submittedName>
</protein>
<reference evidence="5" key="1">
    <citation type="submission" date="2016-10" db="EMBL/GenBank/DDBJ databases">
        <authorList>
            <person name="Varghese N."/>
            <person name="Submissions S."/>
        </authorList>
    </citation>
    <scope>NUCLEOTIDE SEQUENCE [LARGE SCALE GENOMIC DNA]</scope>
    <source>
        <strain evidence="5">DSM 13327</strain>
    </source>
</reference>
<dbReference type="RefSeq" id="WP_090943030.1">
    <property type="nucleotide sequence ID" value="NZ_FOTS01000060.1"/>
</dbReference>
<evidence type="ECO:0000313" key="4">
    <source>
        <dbReference type="EMBL" id="SFM24347.1"/>
    </source>
</evidence>
<sequence>MAESYFKRERKNKDGSMSIFWVVEFTDASGKTKSFSAKLRKNVQAKLDKYKADILLDVYVQPSAMTLKEWVNHWLSTYKKPSLRPTTFNTYQTLLKVHITAKLGDKKLQEVTTDDLQRLIVDMKSSPRTKKDIFSILKSCLAKAIEKNYIKKNPVNV</sequence>
<organism evidence="4 5">
    <name type="scientific">Pelosinus propionicus DSM 13327</name>
    <dbReference type="NCBI Taxonomy" id="1123291"/>
    <lineage>
        <taxon>Bacteria</taxon>
        <taxon>Bacillati</taxon>
        <taxon>Bacillota</taxon>
        <taxon>Negativicutes</taxon>
        <taxon>Selenomonadales</taxon>
        <taxon>Sporomusaceae</taxon>
        <taxon>Pelosinus</taxon>
    </lineage>
</organism>
<dbReference type="InterPro" id="IPR011010">
    <property type="entry name" value="DNA_brk_join_enz"/>
</dbReference>
<dbReference type="AlphaFoldDB" id="A0A1I4P9X6"/>
<feature type="domain" description="Core-binding (CB)" evidence="3">
    <location>
        <begin position="65"/>
        <end position="145"/>
    </location>
</feature>
<proteinExistence type="predicted"/>
<dbReference type="OrthoDB" id="9803188at2"/>
<evidence type="ECO:0000259" key="3">
    <source>
        <dbReference type="PROSITE" id="PS51900"/>
    </source>
</evidence>
<dbReference type="InterPro" id="IPR004107">
    <property type="entry name" value="Integrase_SAM-like_N"/>
</dbReference>
<evidence type="ECO:0000313" key="5">
    <source>
        <dbReference type="Proteomes" id="UP000199520"/>
    </source>
</evidence>
<dbReference type="EMBL" id="FOTS01000060">
    <property type="protein sequence ID" value="SFM24347.1"/>
    <property type="molecule type" value="Genomic_DNA"/>
</dbReference>
<keyword evidence="5" id="KW-1185">Reference proteome</keyword>
<dbReference type="Pfam" id="PF14659">
    <property type="entry name" value="Phage_int_SAM_3"/>
    <property type="match status" value="1"/>
</dbReference>
<evidence type="ECO:0000256" key="1">
    <source>
        <dbReference type="ARBA" id="ARBA00023125"/>
    </source>
</evidence>
<accession>A0A1I4P9X6</accession>
<dbReference type="InterPro" id="IPR010998">
    <property type="entry name" value="Integrase_recombinase_N"/>
</dbReference>
<dbReference type="PROSITE" id="PS51900">
    <property type="entry name" value="CB"/>
    <property type="match status" value="1"/>
</dbReference>
<dbReference type="GO" id="GO:0015074">
    <property type="term" value="P:DNA integration"/>
    <property type="evidence" value="ECO:0007669"/>
    <property type="project" value="InterPro"/>
</dbReference>
<dbReference type="GO" id="GO:0003677">
    <property type="term" value="F:DNA binding"/>
    <property type="evidence" value="ECO:0007669"/>
    <property type="project" value="UniProtKB-UniRule"/>
</dbReference>
<evidence type="ECO:0000256" key="2">
    <source>
        <dbReference type="PROSITE-ProRule" id="PRU01248"/>
    </source>
</evidence>
<dbReference type="InterPro" id="IPR044068">
    <property type="entry name" value="CB"/>
</dbReference>
<name>A0A1I4P9X6_9FIRM</name>
<gene>
    <name evidence="4" type="ORF">SAMN04490355_10601</name>
</gene>
<dbReference type="STRING" id="1123291.SAMN04490355_10601"/>
<dbReference type="Gene3D" id="1.10.150.130">
    <property type="match status" value="1"/>
</dbReference>
<keyword evidence="1 2" id="KW-0238">DNA-binding</keyword>
<dbReference type="Proteomes" id="UP000199520">
    <property type="component" value="Unassembled WGS sequence"/>
</dbReference>